<protein>
    <submittedName>
        <fullName evidence="2">Uncharacterized protein</fullName>
    </submittedName>
</protein>
<evidence type="ECO:0000313" key="2">
    <source>
        <dbReference type="EMBL" id="PWZ33453.1"/>
    </source>
</evidence>
<feature type="compositionally biased region" description="Basic and acidic residues" evidence="1">
    <location>
        <begin position="26"/>
        <end position="48"/>
    </location>
</feature>
<feature type="region of interest" description="Disordered" evidence="1">
    <location>
        <begin position="1"/>
        <end position="71"/>
    </location>
</feature>
<dbReference type="Proteomes" id="UP000251960">
    <property type="component" value="Chromosome 3"/>
</dbReference>
<proteinExistence type="predicted"/>
<dbReference type="AlphaFoldDB" id="A0A3L6FKI1"/>
<evidence type="ECO:0000256" key="1">
    <source>
        <dbReference type="SAM" id="MobiDB-lite"/>
    </source>
</evidence>
<evidence type="ECO:0000313" key="3">
    <source>
        <dbReference type="Proteomes" id="UP000251960"/>
    </source>
</evidence>
<accession>A0A3L6FKI1</accession>
<dbReference type="EMBL" id="NCVQ01000004">
    <property type="protein sequence ID" value="PWZ33453.1"/>
    <property type="molecule type" value="Genomic_DNA"/>
</dbReference>
<organism evidence="2 3">
    <name type="scientific">Zea mays</name>
    <name type="common">Maize</name>
    <dbReference type="NCBI Taxonomy" id="4577"/>
    <lineage>
        <taxon>Eukaryota</taxon>
        <taxon>Viridiplantae</taxon>
        <taxon>Streptophyta</taxon>
        <taxon>Embryophyta</taxon>
        <taxon>Tracheophyta</taxon>
        <taxon>Spermatophyta</taxon>
        <taxon>Magnoliopsida</taxon>
        <taxon>Liliopsida</taxon>
        <taxon>Poales</taxon>
        <taxon>Poaceae</taxon>
        <taxon>PACMAD clade</taxon>
        <taxon>Panicoideae</taxon>
        <taxon>Andropogonodae</taxon>
        <taxon>Andropogoneae</taxon>
        <taxon>Tripsacinae</taxon>
        <taxon>Zea</taxon>
    </lineage>
</organism>
<comment type="caution">
    <text evidence="2">The sequence shown here is derived from an EMBL/GenBank/DDBJ whole genome shotgun (WGS) entry which is preliminary data.</text>
</comment>
<name>A0A3L6FKI1_MAIZE</name>
<gene>
    <name evidence="2" type="ORF">Zm00014a_016549</name>
</gene>
<sequence>MGDGKSTARARAGPAMAGLPSSTRAGAEKAATKENRELAGRGAEHRGFEVPAMLHSGKQPCGQRGEVSLLA</sequence>
<reference evidence="2 3" key="1">
    <citation type="journal article" date="2018" name="Nat. Genet.">
        <title>Extensive intraspecific gene order and gene structural variations between Mo17 and other maize genomes.</title>
        <authorList>
            <person name="Sun S."/>
            <person name="Zhou Y."/>
            <person name="Chen J."/>
            <person name="Shi J."/>
            <person name="Zhao H."/>
            <person name="Zhao H."/>
            <person name="Song W."/>
            <person name="Zhang M."/>
            <person name="Cui Y."/>
            <person name="Dong X."/>
            <person name="Liu H."/>
            <person name="Ma X."/>
            <person name="Jiao Y."/>
            <person name="Wang B."/>
            <person name="Wei X."/>
            <person name="Stein J.C."/>
            <person name="Glaubitz J.C."/>
            <person name="Lu F."/>
            <person name="Yu G."/>
            <person name="Liang C."/>
            <person name="Fengler K."/>
            <person name="Li B."/>
            <person name="Rafalski A."/>
            <person name="Schnable P.S."/>
            <person name="Ware D.H."/>
            <person name="Buckler E.S."/>
            <person name="Lai J."/>
        </authorList>
    </citation>
    <scope>NUCLEOTIDE SEQUENCE [LARGE SCALE GENOMIC DNA]</scope>
    <source>
        <strain evidence="3">cv. Missouri 17</strain>
        <tissue evidence="2">Seedling</tissue>
    </source>
</reference>